<reference evidence="2 3" key="1">
    <citation type="submission" date="2023-11" db="EMBL/GenBank/DDBJ databases">
        <title>Actinomadura monticuli sp. nov., isolated from volcanic ash.</title>
        <authorList>
            <person name="Lee S.D."/>
            <person name="Yang H."/>
            <person name="Kim I.S."/>
        </authorList>
    </citation>
    <scope>NUCLEOTIDE SEQUENCE [LARGE SCALE GENOMIC DNA]</scope>
    <source>
        <strain evidence="2 3">DSM 45346</strain>
    </source>
</reference>
<dbReference type="EMBL" id="JAXCEH010000006">
    <property type="protein sequence ID" value="MFA1554687.1"/>
    <property type="molecule type" value="Genomic_DNA"/>
</dbReference>
<evidence type="ECO:0008006" key="4">
    <source>
        <dbReference type="Google" id="ProtNLM"/>
    </source>
</evidence>
<feature type="signal peptide" evidence="1">
    <location>
        <begin position="1"/>
        <end position="27"/>
    </location>
</feature>
<proteinExistence type="predicted"/>
<evidence type="ECO:0000313" key="2">
    <source>
        <dbReference type="EMBL" id="MFA1554687.1"/>
    </source>
</evidence>
<comment type="caution">
    <text evidence="2">The sequence shown here is derived from an EMBL/GenBank/DDBJ whole genome shotgun (WGS) entry which is preliminary data.</text>
</comment>
<evidence type="ECO:0000313" key="3">
    <source>
        <dbReference type="Proteomes" id="UP001569904"/>
    </source>
</evidence>
<dbReference type="RefSeq" id="WP_371941210.1">
    <property type="nucleotide sequence ID" value="NZ_JAXCEH010000006.1"/>
</dbReference>
<dbReference type="Proteomes" id="UP001569904">
    <property type="component" value="Unassembled WGS sequence"/>
</dbReference>
<feature type="chain" id="PRO_5047301835" description="Tat pathway signal sequence domain protein" evidence="1">
    <location>
        <begin position="28"/>
        <end position="220"/>
    </location>
</feature>
<keyword evidence="3" id="KW-1185">Reference proteome</keyword>
<evidence type="ECO:0000256" key="1">
    <source>
        <dbReference type="SAM" id="SignalP"/>
    </source>
</evidence>
<keyword evidence="1" id="KW-0732">Signal</keyword>
<accession>A0ABV4QVQ1</accession>
<name>A0ABV4QVQ1_9ACTN</name>
<organism evidence="2 3">
    <name type="scientific">Actinomadura chokoriensis</name>
    <dbReference type="NCBI Taxonomy" id="454156"/>
    <lineage>
        <taxon>Bacteria</taxon>
        <taxon>Bacillati</taxon>
        <taxon>Actinomycetota</taxon>
        <taxon>Actinomycetes</taxon>
        <taxon>Streptosporangiales</taxon>
        <taxon>Thermomonosporaceae</taxon>
        <taxon>Actinomadura</taxon>
    </lineage>
</organism>
<protein>
    <recommendedName>
        <fullName evidence="4">Tat pathway signal sequence domain protein</fullName>
    </recommendedName>
</protein>
<sequence>MAQIRQTAIIGTAALAVLAAGITPASAATTTIRKGSGSAAAYSGNVQAALLGTATVSTSIGSGSCSQSTMTGSINSNGTGLSIASASFGNCTGTAATTITPQNLPWTGGSVVYDSAHTGNRDAAVTIANFKVKAVVDLFGGITCVFGGSLTANGYNPDNANRPVTSNNQAQVGVNGAKVSKQSGSNLLCPSTATVTATYQLRGETTAGSGTFNQALYVTS</sequence>
<gene>
    <name evidence="2" type="ORF">SM436_13415</name>
</gene>